<reference evidence="2" key="2">
    <citation type="submission" date="2018-10" db="UniProtKB">
        <authorList>
            <consortium name="EnsemblPlants"/>
        </authorList>
    </citation>
    <scope>IDENTIFICATION</scope>
</reference>
<evidence type="ECO:0000313" key="3">
    <source>
        <dbReference type="Proteomes" id="UP000019116"/>
    </source>
</evidence>
<evidence type="ECO:0008006" key="4">
    <source>
        <dbReference type="Google" id="ProtNLM"/>
    </source>
</evidence>
<dbReference type="STRING" id="4565.A0A3B6MSB1"/>
<dbReference type="Pfam" id="PF13365">
    <property type="entry name" value="Trypsin_2"/>
    <property type="match status" value="1"/>
</dbReference>
<organism evidence="2">
    <name type="scientific">Triticum aestivum</name>
    <name type="common">Wheat</name>
    <dbReference type="NCBI Taxonomy" id="4565"/>
    <lineage>
        <taxon>Eukaryota</taxon>
        <taxon>Viridiplantae</taxon>
        <taxon>Streptophyta</taxon>
        <taxon>Embryophyta</taxon>
        <taxon>Tracheophyta</taxon>
        <taxon>Spermatophyta</taxon>
        <taxon>Magnoliopsida</taxon>
        <taxon>Liliopsida</taxon>
        <taxon>Poales</taxon>
        <taxon>Poaceae</taxon>
        <taxon>BOP clade</taxon>
        <taxon>Pooideae</taxon>
        <taxon>Triticodae</taxon>
        <taxon>Triticeae</taxon>
        <taxon>Triticinae</taxon>
        <taxon>Triticum</taxon>
    </lineage>
</organism>
<gene>
    <name evidence="2" type="primary">LOC123121563</name>
</gene>
<dbReference type="Proteomes" id="UP000019116">
    <property type="component" value="Chromosome 5D"/>
</dbReference>
<keyword evidence="3" id="KW-1185">Reference proteome</keyword>
<dbReference type="Gramene" id="TraesRN5D0100544100.2">
    <property type="protein sequence ID" value="TraesRN5D0100544100.2"/>
    <property type="gene ID" value="TraesRN5D0100544100"/>
</dbReference>
<dbReference type="PANTHER" id="PTHR47389:SF6">
    <property type="entry name" value="OS09G0436300 PROTEIN"/>
    <property type="match status" value="1"/>
</dbReference>
<dbReference type="PANTHER" id="PTHR47389">
    <property type="entry name" value="OS09G0436400 PROTEIN"/>
    <property type="match status" value="1"/>
</dbReference>
<accession>A0A3B6MSB1</accession>
<dbReference type="OrthoDB" id="654694at2759"/>
<evidence type="ECO:0000313" key="2">
    <source>
        <dbReference type="EnsemblPlants" id="TraesCS5D02G222900.2"/>
    </source>
</evidence>
<dbReference type="Gramene" id="TraesCS5D02G222900.2">
    <property type="protein sequence ID" value="TraesCS5D02G222900.2"/>
    <property type="gene ID" value="TraesCS5D02G222900"/>
</dbReference>
<dbReference type="SMR" id="A0A3B6MSB1"/>
<dbReference type="EnsemblPlants" id="TraesCS5D02G222900.2">
    <property type="protein sequence ID" value="TraesCS5D02G222900.2"/>
    <property type="gene ID" value="TraesCS5D02G222900"/>
</dbReference>
<dbReference type="SUPFAM" id="SSF50494">
    <property type="entry name" value="Trypsin-like serine proteases"/>
    <property type="match status" value="1"/>
</dbReference>
<sequence>MPPTKTSRVEEEHQDEDQAPCDPWTYCCQSDSESCPTPAAAAAAANDSEDDPEDLTEEGLKARNAVLAVSKSVVALAASIVGADGDPPSTLACTGTVVSHEDSATWILTSATLIRKQGINTEVHEASIAKIEVLLHNKKVVNGQLLMYDLQYNVAVVSIDIQANLPVVVLSDLPESYFLTPSPVVAIARKFESQSLQMKRGNTCRTVSDLDCNELMISTCQIEQVFIGGLLIDLEEKIVGMNFIDDETTPFLPVQVVRGCLTHFKKFREIKQPWLGIRGRALHVLELAKLEKICHRCPKPHSGILVDMVLIQPPSLKPTIPEASRANCEGVEVGDILNQLDGVVLHSPGQLTAMLLDKMVVAMDTRKPVVIKAFVRRPRDGMTFDADLKVMERPPGECDLLFKNRWTLPQPEMYYWVPAETGEWVDESD</sequence>
<evidence type="ECO:0000256" key="1">
    <source>
        <dbReference type="SAM" id="MobiDB-lite"/>
    </source>
</evidence>
<dbReference type="InterPro" id="IPR009003">
    <property type="entry name" value="Peptidase_S1_PA"/>
</dbReference>
<feature type="compositionally biased region" description="Acidic residues" evidence="1">
    <location>
        <begin position="47"/>
        <end position="56"/>
    </location>
</feature>
<name>A0A3B6MSB1_WHEAT</name>
<dbReference type="Gene3D" id="2.40.10.120">
    <property type="match status" value="1"/>
</dbReference>
<dbReference type="AlphaFoldDB" id="A0A3B6MSB1"/>
<dbReference type="Gramene" id="TraesCS5D03G0521100.2">
    <property type="protein sequence ID" value="TraesCS5D03G0521100.2.CDS"/>
    <property type="gene ID" value="TraesCS5D03G0521100"/>
</dbReference>
<protein>
    <recommendedName>
        <fullName evidence="4">PDZ domain-containing protein</fullName>
    </recommendedName>
</protein>
<reference evidence="2" key="1">
    <citation type="submission" date="2018-08" db="EMBL/GenBank/DDBJ databases">
        <authorList>
            <person name="Rossello M."/>
        </authorList>
    </citation>
    <scope>NUCLEOTIDE SEQUENCE [LARGE SCALE GENOMIC DNA]</scope>
    <source>
        <strain evidence="2">cv. Chinese Spring</strain>
    </source>
</reference>
<proteinExistence type="predicted"/>
<feature type="region of interest" description="Disordered" evidence="1">
    <location>
        <begin position="1"/>
        <end position="56"/>
    </location>
</feature>